<name>A0A913ZWC2_PATMI</name>
<organism evidence="2 3">
    <name type="scientific">Patiria miniata</name>
    <name type="common">Bat star</name>
    <name type="synonym">Asterina miniata</name>
    <dbReference type="NCBI Taxonomy" id="46514"/>
    <lineage>
        <taxon>Eukaryota</taxon>
        <taxon>Metazoa</taxon>
        <taxon>Echinodermata</taxon>
        <taxon>Eleutherozoa</taxon>
        <taxon>Asterozoa</taxon>
        <taxon>Asteroidea</taxon>
        <taxon>Valvatacea</taxon>
        <taxon>Valvatida</taxon>
        <taxon>Asterinidae</taxon>
        <taxon>Patiria</taxon>
    </lineage>
</organism>
<evidence type="ECO:0000259" key="1">
    <source>
        <dbReference type="Pfam" id="PF00024"/>
    </source>
</evidence>
<dbReference type="SUPFAM" id="SSF57414">
    <property type="entry name" value="Hairpin loop containing domain-like"/>
    <property type="match status" value="1"/>
</dbReference>
<dbReference type="EnsemblMetazoa" id="XM_038199438.1">
    <property type="protein sequence ID" value="XP_038055366.1"/>
    <property type="gene ID" value="LOC119727533"/>
</dbReference>
<dbReference type="InterPro" id="IPR003609">
    <property type="entry name" value="Pan_app"/>
</dbReference>
<dbReference type="AlphaFoldDB" id="A0A913ZWC2"/>
<dbReference type="OrthoDB" id="6134084at2759"/>
<protein>
    <recommendedName>
        <fullName evidence="1">Apple domain-containing protein</fullName>
    </recommendedName>
</protein>
<evidence type="ECO:0000313" key="2">
    <source>
        <dbReference type="EnsemblMetazoa" id="XP_038055366.1"/>
    </source>
</evidence>
<dbReference type="GeneID" id="119727533"/>
<dbReference type="Pfam" id="PF00024">
    <property type="entry name" value="PAN_1"/>
    <property type="match status" value="1"/>
</dbReference>
<keyword evidence="3" id="KW-1185">Reference proteome</keyword>
<evidence type="ECO:0000313" key="3">
    <source>
        <dbReference type="Proteomes" id="UP000887568"/>
    </source>
</evidence>
<dbReference type="Proteomes" id="UP000887568">
    <property type="component" value="Unplaced"/>
</dbReference>
<dbReference type="RefSeq" id="XP_038055366.1">
    <property type="nucleotide sequence ID" value="XM_038199438.1"/>
</dbReference>
<proteinExistence type="predicted"/>
<accession>A0A913ZWC2</accession>
<feature type="domain" description="Apple" evidence="1">
    <location>
        <begin position="56"/>
        <end position="106"/>
    </location>
</feature>
<reference evidence="2" key="1">
    <citation type="submission" date="2022-11" db="UniProtKB">
        <authorList>
            <consortium name="EnsemblMetazoa"/>
        </authorList>
    </citation>
    <scope>IDENTIFICATION</scope>
</reference>
<sequence length="452" mass="49740">MYEATATGVCNIITEMNSIGGGSFRALAASLLIGIALSALGDAAATCPRGWCGMVGVALVGFNHSVCRTDTQGLCHGACTAEPRCRSVNYELKTGMCHLVYNASHHSDPDRLALRRGWFYSYIDVEPRDEFVTAQNQEPPCLENYPNDVPDIIRTIETFPSNDLSLARRACSQYAMQLCTLAQLKAAYRAGRADDSWALIDVKGRDAKLTPCGSYYGAPGECYYIVEGRPDESLIPTTPRPAVTNKAYCCSTNHTCSDSHALQWQLVFKGLGGQQKSNRSLYEIWTDRQWDSTLVNEGNYRDQTIYDAWNHTSSQLKLVKLSLFNTDEAQPAAQLIFSGVHSNITNWFSIDRLMGSPWLDLKTDTVGFMAMEGSQSWPGRHFLINGATVECVGDMGWLFIVGSKSTCSWVDPFTIMYSTTKYAATWSGISGGGVGVADYMTIHVLWSKQSGQ</sequence>